<dbReference type="Gene3D" id="1.10.10.10">
    <property type="entry name" value="Winged helix-like DNA-binding domain superfamily/Winged helix DNA-binding domain"/>
    <property type="match status" value="1"/>
</dbReference>
<organism evidence="6 7">
    <name type="scientific">Hydrogenophaga borbori</name>
    <dbReference type="NCBI Taxonomy" id="2294117"/>
    <lineage>
        <taxon>Bacteria</taxon>
        <taxon>Pseudomonadati</taxon>
        <taxon>Pseudomonadota</taxon>
        <taxon>Betaproteobacteria</taxon>
        <taxon>Burkholderiales</taxon>
        <taxon>Comamonadaceae</taxon>
        <taxon>Hydrogenophaga</taxon>
    </lineage>
</organism>
<accession>A0A372EGR1</accession>
<evidence type="ECO:0000256" key="2">
    <source>
        <dbReference type="ARBA" id="ARBA00023015"/>
    </source>
</evidence>
<dbReference type="InterPro" id="IPR036388">
    <property type="entry name" value="WH-like_DNA-bd_sf"/>
</dbReference>
<feature type="domain" description="HTH lysR-type" evidence="5">
    <location>
        <begin position="29"/>
        <end position="86"/>
    </location>
</feature>
<dbReference type="PANTHER" id="PTHR30118:SF15">
    <property type="entry name" value="TRANSCRIPTIONAL REGULATORY PROTEIN"/>
    <property type="match status" value="1"/>
</dbReference>
<dbReference type="Proteomes" id="UP000261931">
    <property type="component" value="Unassembled WGS sequence"/>
</dbReference>
<proteinExistence type="inferred from homology"/>
<dbReference type="PRINTS" id="PR00039">
    <property type="entry name" value="HTHLYSR"/>
</dbReference>
<gene>
    <name evidence="6" type="ORF">DY262_15435</name>
</gene>
<dbReference type="SUPFAM" id="SSF53850">
    <property type="entry name" value="Periplasmic binding protein-like II"/>
    <property type="match status" value="1"/>
</dbReference>
<dbReference type="GO" id="GO:0003677">
    <property type="term" value="F:DNA binding"/>
    <property type="evidence" value="ECO:0007669"/>
    <property type="project" value="UniProtKB-KW"/>
</dbReference>
<dbReference type="SUPFAM" id="SSF46785">
    <property type="entry name" value="Winged helix' DNA-binding domain"/>
    <property type="match status" value="1"/>
</dbReference>
<dbReference type="InterPro" id="IPR005119">
    <property type="entry name" value="LysR_subst-bd"/>
</dbReference>
<sequence length="323" mass="36120">MLGSGHRKTYPWHPCYISTDKMDHHPTRFDLNLIRALVAIYETRSVTQAAERLGLTQPTISHSLARLREVYGDRLFSRGSAGLVPTAVAERLYEQLSVALHAIEGTLDANAAFDPFSSTRRFRIALSDIGSLFFTPPLLRRFQTIAPRIQVEFVQLSGGLQDDLARGTLDLAIGNLPSLHTHTRNQLLFHERYVCLMADNYPGVGESIDLETFSRARHVMVSSPASGHALVDGALAERGVQRNVVALVPQFSVLPSLLEDSDLVVVLPSRVAQLYARERRLRTVELPVPIAGFEVRLHWHARQDAAPAHRWLREEVMRDLSGL</sequence>
<evidence type="ECO:0000313" key="6">
    <source>
        <dbReference type="EMBL" id="RFP77598.1"/>
    </source>
</evidence>
<comment type="caution">
    <text evidence="6">The sequence shown here is derived from an EMBL/GenBank/DDBJ whole genome shotgun (WGS) entry which is preliminary data.</text>
</comment>
<dbReference type="InterPro" id="IPR036390">
    <property type="entry name" value="WH_DNA-bd_sf"/>
</dbReference>
<dbReference type="PROSITE" id="PS50931">
    <property type="entry name" value="HTH_LYSR"/>
    <property type="match status" value="1"/>
</dbReference>
<keyword evidence="3" id="KW-0238">DNA-binding</keyword>
<keyword evidence="4" id="KW-0804">Transcription</keyword>
<comment type="similarity">
    <text evidence="1">Belongs to the LysR transcriptional regulatory family.</text>
</comment>
<dbReference type="AlphaFoldDB" id="A0A372EGR1"/>
<evidence type="ECO:0000256" key="3">
    <source>
        <dbReference type="ARBA" id="ARBA00023125"/>
    </source>
</evidence>
<reference evidence="6 7" key="1">
    <citation type="submission" date="2018-08" db="EMBL/GenBank/DDBJ databases">
        <title>Hydrogenophaga sp. LA-38 isolated from sludge.</title>
        <authorList>
            <person name="Im W.-T."/>
        </authorList>
    </citation>
    <scope>NUCLEOTIDE SEQUENCE [LARGE SCALE GENOMIC DNA]</scope>
    <source>
        <strain evidence="6 7">LA-38</strain>
    </source>
</reference>
<dbReference type="CDD" id="cd08459">
    <property type="entry name" value="PBP2_DntR_NahR_LinR_like"/>
    <property type="match status" value="1"/>
</dbReference>
<evidence type="ECO:0000313" key="7">
    <source>
        <dbReference type="Proteomes" id="UP000261931"/>
    </source>
</evidence>
<evidence type="ECO:0000256" key="1">
    <source>
        <dbReference type="ARBA" id="ARBA00009437"/>
    </source>
</evidence>
<dbReference type="InterPro" id="IPR000847">
    <property type="entry name" value="LysR_HTH_N"/>
</dbReference>
<dbReference type="InterPro" id="IPR050389">
    <property type="entry name" value="LysR-type_TF"/>
</dbReference>
<keyword evidence="7" id="KW-1185">Reference proteome</keyword>
<keyword evidence="2" id="KW-0805">Transcription regulation</keyword>
<dbReference type="Pfam" id="PF03466">
    <property type="entry name" value="LysR_substrate"/>
    <property type="match status" value="1"/>
</dbReference>
<dbReference type="Gene3D" id="3.40.190.10">
    <property type="entry name" value="Periplasmic binding protein-like II"/>
    <property type="match status" value="2"/>
</dbReference>
<dbReference type="GO" id="GO:0003700">
    <property type="term" value="F:DNA-binding transcription factor activity"/>
    <property type="evidence" value="ECO:0007669"/>
    <property type="project" value="InterPro"/>
</dbReference>
<evidence type="ECO:0000256" key="4">
    <source>
        <dbReference type="ARBA" id="ARBA00023163"/>
    </source>
</evidence>
<dbReference type="Pfam" id="PF00126">
    <property type="entry name" value="HTH_1"/>
    <property type="match status" value="1"/>
</dbReference>
<name>A0A372EGR1_9BURK</name>
<protein>
    <submittedName>
        <fullName evidence="6">LysR family transcriptional regulator</fullName>
    </submittedName>
</protein>
<dbReference type="PANTHER" id="PTHR30118">
    <property type="entry name" value="HTH-TYPE TRANSCRIPTIONAL REGULATOR LEUO-RELATED"/>
    <property type="match status" value="1"/>
</dbReference>
<dbReference type="EMBL" id="QVLS01000010">
    <property type="protein sequence ID" value="RFP77598.1"/>
    <property type="molecule type" value="Genomic_DNA"/>
</dbReference>
<evidence type="ECO:0000259" key="5">
    <source>
        <dbReference type="PROSITE" id="PS50931"/>
    </source>
</evidence>